<name>A0ABX6THT1_9SPHI</name>
<evidence type="ECO:0000256" key="5">
    <source>
        <dbReference type="ARBA" id="ARBA00022989"/>
    </source>
</evidence>
<dbReference type="GO" id="GO:0016746">
    <property type="term" value="F:acyltransferase activity"/>
    <property type="evidence" value="ECO:0007669"/>
    <property type="project" value="UniProtKB-KW"/>
</dbReference>
<organism evidence="9 10">
    <name type="scientific">Pedobacter riviphilus</name>
    <dbReference type="NCBI Taxonomy" id="2766984"/>
    <lineage>
        <taxon>Bacteria</taxon>
        <taxon>Pseudomonadati</taxon>
        <taxon>Bacteroidota</taxon>
        <taxon>Sphingobacteriia</taxon>
        <taxon>Sphingobacteriales</taxon>
        <taxon>Sphingobacteriaceae</taxon>
        <taxon>Pedobacter</taxon>
    </lineage>
</organism>
<feature type="transmembrane region" description="Helical" evidence="7">
    <location>
        <begin position="55"/>
        <end position="74"/>
    </location>
</feature>
<keyword evidence="9" id="KW-0012">Acyltransferase</keyword>
<keyword evidence="3" id="KW-1003">Cell membrane</keyword>
<sequence>MNTELTKEVTPVKKNFDFVNTIRCISMMGIVFEHSHIVQAPMYNTLSSTITEAGVIQFFKFSTIAFFLIGGFLINHKFQEYSAGQYLKNRFKNTVRPWLFWMFVFIAVTMLDRWVAHSKGSDRDLMFTDFGAYISDFVFRVLFFSPYWFILNF</sequence>
<dbReference type="RefSeq" id="WP_190327208.1">
    <property type="nucleotide sequence ID" value="NZ_CP061171.1"/>
</dbReference>
<keyword evidence="4 7" id="KW-0812">Transmembrane</keyword>
<evidence type="ECO:0000256" key="4">
    <source>
        <dbReference type="ARBA" id="ARBA00022692"/>
    </source>
</evidence>
<dbReference type="Pfam" id="PF01757">
    <property type="entry name" value="Acyl_transf_3"/>
    <property type="match status" value="1"/>
</dbReference>
<evidence type="ECO:0000256" key="1">
    <source>
        <dbReference type="ARBA" id="ARBA00004651"/>
    </source>
</evidence>
<keyword evidence="10" id="KW-1185">Reference proteome</keyword>
<keyword evidence="9" id="KW-0808">Transferase</keyword>
<evidence type="ECO:0000256" key="3">
    <source>
        <dbReference type="ARBA" id="ARBA00022475"/>
    </source>
</evidence>
<comment type="similarity">
    <text evidence="2">Belongs to the acyltransferase 3 family.</text>
</comment>
<feature type="domain" description="Acyltransferase 3" evidence="8">
    <location>
        <begin position="17"/>
        <end position="150"/>
    </location>
</feature>
<comment type="subcellular location">
    <subcellularLocation>
        <location evidence="1">Cell membrane</location>
        <topology evidence="1">Multi-pass membrane protein</topology>
    </subcellularLocation>
</comment>
<feature type="transmembrane region" description="Helical" evidence="7">
    <location>
        <begin position="95"/>
        <end position="111"/>
    </location>
</feature>
<accession>A0ABX6THT1</accession>
<evidence type="ECO:0000256" key="2">
    <source>
        <dbReference type="ARBA" id="ARBA00007400"/>
    </source>
</evidence>
<dbReference type="PANTHER" id="PTHR40074">
    <property type="entry name" value="O-ACETYLTRANSFERASE WECH"/>
    <property type="match status" value="1"/>
</dbReference>
<keyword evidence="5 7" id="KW-1133">Transmembrane helix</keyword>
<evidence type="ECO:0000256" key="7">
    <source>
        <dbReference type="SAM" id="Phobius"/>
    </source>
</evidence>
<keyword evidence="6 7" id="KW-0472">Membrane</keyword>
<reference evidence="9 10" key="1">
    <citation type="submission" date="2020-09" db="EMBL/GenBank/DDBJ databases">
        <title>Pedobacter sp. SW-16 isolated from soil near Yeocheon.</title>
        <authorList>
            <person name="Im H.S."/>
            <person name="Joung Y."/>
            <person name="Lee S.-S."/>
        </authorList>
    </citation>
    <scope>NUCLEOTIDE SEQUENCE [LARGE SCALE GENOMIC DNA]</scope>
    <source>
        <strain evidence="9 10">SW-16</strain>
    </source>
</reference>
<gene>
    <name evidence="9" type="ORF">H9N25_21720</name>
</gene>
<feature type="transmembrane region" description="Helical" evidence="7">
    <location>
        <begin position="131"/>
        <end position="151"/>
    </location>
</feature>
<evidence type="ECO:0000256" key="6">
    <source>
        <dbReference type="ARBA" id="ARBA00023136"/>
    </source>
</evidence>
<evidence type="ECO:0000313" key="10">
    <source>
        <dbReference type="Proteomes" id="UP000516439"/>
    </source>
</evidence>
<dbReference type="InterPro" id="IPR002656">
    <property type="entry name" value="Acyl_transf_3_dom"/>
</dbReference>
<dbReference type="Proteomes" id="UP000516439">
    <property type="component" value="Chromosome"/>
</dbReference>
<dbReference type="EMBL" id="CP061171">
    <property type="protein sequence ID" value="QNR84490.1"/>
    <property type="molecule type" value="Genomic_DNA"/>
</dbReference>
<protein>
    <submittedName>
        <fullName evidence="9">Acyltransferase family protein</fullName>
    </submittedName>
</protein>
<dbReference type="PANTHER" id="PTHR40074:SF2">
    <property type="entry name" value="O-ACETYLTRANSFERASE WECH"/>
    <property type="match status" value="1"/>
</dbReference>
<proteinExistence type="inferred from homology"/>
<evidence type="ECO:0000313" key="9">
    <source>
        <dbReference type="EMBL" id="QNR84490.1"/>
    </source>
</evidence>
<evidence type="ECO:0000259" key="8">
    <source>
        <dbReference type="Pfam" id="PF01757"/>
    </source>
</evidence>